<evidence type="ECO:0000256" key="6">
    <source>
        <dbReference type="ARBA" id="ARBA00023242"/>
    </source>
</evidence>
<dbReference type="InterPro" id="IPR044808">
    <property type="entry name" value="ERF_plant"/>
</dbReference>
<feature type="region of interest" description="Disordered" evidence="7">
    <location>
        <begin position="219"/>
        <end position="239"/>
    </location>
</feature>
<dbReference type="OrthoDB" id="1681381at2759"/>
<dbReference type="PANTHER" id="PTHR31190:SF250">
    <property type="entry name" value="TRANSCRIPTION FACTOR AP2-EREBP FAMILY"/>
    <property type="match status" value="1"/>
</dbReference>
<dbReference type="PRINTS" id="PR00367">
    <property type="entry name" value="ETHRSPELEMNT"/>
</dbReference>
<dbReference type="GO" id="GO:0003677">
    <property type="term" value="F:DNA binding"/>
    <property type="evidence" value="ECO:0007669"/>
    <property type="project" value="UniProtKB-KW"/>
</dbReference>
<evidence type="ECO:0000256" key="2">
    <source>
        <dbReference type="ARBA" id="ARBA00022821"/>
    </source>
</evidence>
<dbReference type="CDD" id="cd00018">
    <property type="entry name" value="AP2"/>
    <property type="match status" value="1"/>
</dbReference>
<dbReference type="AlphaFoldDB" id="A0A5N6M632"/>
<dbReference type="GO" id="GO:0005634">
    <property type="term" value="C:nucleus"/>
    <property type="evidence" value="ECO:0007669"/>
    <property type="project" value="UniProtKB-SubCell"/>
</dbReference>
<reference evidence="9 10" key="1">
    <citation type="submission" date="2019-05" db="EMBL/GenBank/DDBJ databases">
        <title>Mikania micrantha, genome provides insights into the molecular mechanism of rapid growth.</title>
        <authorList>
            <person name="Liu B."/>
        </authorList>
    </citation>
    <scope>NUCLEOTIDE SEQUENCE [LARGE SCALE GENOMIC DNA]</scope>
    <source>
        <strain evidence="9">NLD-2019</strain>
        <tissue evidence="9">Leaf</tissue>
    </source>
</reference>
<name>A0A5N6M632_9ASTR</name>
<keyword evidence="3" id="KW-0805">Transcription regulation</keyword>
<keyword evidence="10" id="KW-1185">Reference proteome</keyword>
<comment type="subcellular location">
    <subcellularLocation>
        <location evidence="1">Nucleus</location>
    </subcellularLocation>
</comment>
<keyword evidence="4" id="KW-0238">DNA-binding</keyword>
<dbReference type="Pfam" id="PF00847">
    <property type="entry name" value="AP2"/>
    <property type="match status" value="1"/>
</dbReference>
<dbReference type="Gene3D" id="3.30.730.10">
    <property type="entry name" value="AP2/ERF domain"/>
    <property type="match status" value="1"/>
</dbReference>
<keyword evidence="2" id="KW-0611">Plant defense</keyword>
<dbReference type="PROSITE" id="PS51032">
    <property type="entry name" value="AP2_ERF"/>
    <property type="match status" value="1"/>
</dbReference>
<proteinExistence type="predicted"/>
<dbReference type="FunFam" id="3.30.730.10:FF:000001">
    <property type="entry name" value="Ethylene-responsive transcription factor 2"/>
    <property type="match status" value="1"/>
</dbReference>
<evidence type="ECO:0000256" key="5">
    <source>
        <dbReference type="ARBA" id="ARBA00023163"/>
    </source>
</evidence>
<feature type="compositionally biased region" description="Polar residues" evidence="7">
    <location>
        <begin position="326"/>
        <end position="335"/>
    </location>
</feature>
<evidence type="ECO:0000256" key="1">
    <source>
        <dbReference type="ARBA" id="ARBA00004123"/>
    </source>
</evidence>
<dbReference type="GO" id="GO:0003700">
    <property type="term" value="F:DNA-binding transcription factor activity"/>
    <property type="evidence" value="ECO:0007669"/>
    <property type="project" value="InterPro"/>
</dbReference>
<dbReference type="EMBL" id="SZYD01000017">
    <property type="protein sequence ID" value="KAD3069026.1"/>
    <property type="molecule type" value="Genomic_DNA"/>
</dbReference>
<dbReference type="InterPro" id="IPR001471">
    <property type="entry name" value="AP2/ERF_dom"/>
</dbReference>
<dbReference type="SUPFAM" id="SSF54171">
    <property type="entry name" value="DNA-binding domain"/>
    <property type="match status" value="1"/>
</dbReference>
<organism evidence="9 10">
    <name type="scientific">Mikania micrantha</name>
    <name type="common">bitter vine</name>
    <dbReference type="NCBI Taxonomy" id="192012"/>
    <lineage>
        <taxon>Eukaryota</taxon>
        <taxon>Viridiplantae</taxon>
        <taxon>Streptophyta</taxon>
        <taxon>Embryophyta</taxon>
        <taxon>Tracheophyta</taxon>
        <taxon>Spermatophyta</taxon>
        <taxon>Magnoliopsida</taxon>
        <taxon>eudicotyledons</taxon>
        <taxon>Gunneridae</taxon>
        <taxon>Pentapetalae</taxon>
        <taxon>asterids</taxon>
        <taxon>campanulids</taxon>
        <taxon>Asterales</taxon>
        <taxon>Asteraceae</taxon>
        <taxon>Asteroideae</taxon>
        <taxon>Heliantheae alliance</taxon>
        <taxon>Eupatorieae</taxon>
        <taxon>Mikania</taxon>
    </lineage>
</organism>
<keyword evidence="6" id="KW-0539">Nucleus</keyword>
<comment type="caution">
    <text evidence="9">The sequence shown here is derived from an EMBL/GenBank/DDBJ whole genome shotgun (WGS) entry which is preliminary data.</text>
</comment>
<evidence type="ECO:0000313" key="9">
    <source>
        <dbReference type="EMBL" id="KAD3069026.1"/>
    </source>
</evidence>
<dbReference type="InterPro" id="IPR036955">
    <property type="entry name" value="AP2/ERF_dom_sf"/>
</dbReference>
<feature type="region of interest" description="Disordered" evidence="7">
    <location>
        <begin position="298"/>
        <end position="335"/>
    </location>
</feature>
<evidence type="ECO:0000313" key="10">
    <source>
        <dbReference type="Proteomes" id="UP000326396"/>
    </source>
</evidence>
<evidence type="ECO:0000256" key="3">
    <source>
        <dbReference type="ARBA" id="ARBA00023015"/>
    </source>
</evidence>
<dbReference type="InterPro" id="IPR016177">
    <property type="entry name" value="DNA-bd_dom_sf"/>
</dbReference>
<gene>
    <name evidence="9" type="ORF">E3N88_36906</name>
</gene>
<dbReference type="Proteomes" id="UP000326396">
    <property type="component" value="Linkage Group LG7"/>
</dbReference>
<dbReference type="GO" id="GO:0009873">
    <property type="term" value="P:ethylene-activated signaling pathway"/>
    <property type="evidence" value="ECO:0007669"/>
    <property type="project" value="InterPro"/>
</dbReference>
<feature type="compositionally biased region" description="Low complexity" evidence="7">
    <location>
        <begin position="316"/>
        <end position="325"/>
    </location>
</feature>
<keyword evidence="5" id="KW-0804">Transcription</keyword>
<dbReference type="GO" id="GO:0006952">
    <property type="term" value="P:defense response"/>
    <property type="evidence" value="ECO:0007669"/>
    <property type="project" value="UniProtKB-KW"/>
</dbReference>
<evidence type="ECO:0000256" key="7">
    <source>
        <dbReference type="SAM" id="MobiDB-lite"/>
    </source>
</evidence>
<evidence type="ECO:0000256" key="4">
    <source>
        <dbReference type="ARBA" id="ARBA00023125"/>
    </source>
</evidence>
<protein>
    <recommendedName>
        <fullName evidence="8">AP2/ERF domain-containing protein</fullName>
    </recommendedName>
</protein>
<dbReference type="PANTHER" id="PTHR31190">
    <property type="entry name" value="DNA-BINDING DOMAIN"/>
    <property type="match status" value="1"/>
</dbReference>
<evidence type="ECO:0000259" key="8">
    <source>
        <dbReference type="PROSITE" id="PS51032"/>
    </source>
</evidence>
<dbReference type="SMART" id="SM00380">
    <property type="entry name" value="AP2"/>
    <property type="match status" value="1"/>
</dbReference>
<accession>A0A5N6M632</accession>
<sequence>MYEELVADYDYSSLLESIRNYLLDDDDHSETYILHDYYADLHLATAAKFPECSYDDQLFSFPAISENSIYIDNNVLQPPQTLGPNSGSGEVCSRSPQLPAVSCDPFSWPLPVVVDDFEISSGFYPSNNYYDEDSSYTDQNMNIINPTTHLPQIFLGNSADVFGTDSPYYSLEAEGSASADICMLSDFSINGTAVAYGEEDYQSSHPLMITTAAHHVKEYDDHHRSKDVKTLPSPSDRKYRGVRRRPWGKFTAEMRNPEKKGARLWLGTYDTPEEAAMAYDRAAFKHRGSHALLNFPHLIDSHNQNPEKYVTKKRSSSSSFSSSSFLNPSWKNDLK</sequence>
<feature type="domain" description="AP2/ERF" evidence="8">
    <location>
        <begin position="238"/>
        <end position="296"/>
    </location>
</feature>